<evidence type="ECO:0000313" key="3">
    <source>
        <dbReference type="Proteomes" id="UP000297975"/>
    </source>
</evidence>
<dbReference type="InterPro" id="IPR002740">
    <property type="entry name" value="EVE_domain"/>
</dbReference>
<dbReference type="InterPro" id="IPR052934">
    <property type="entry name" value="Methyl-DNA_Rec/Restrict_Enz"/>
</dbReference>
<dbReference type="CDD" id="cd00009">
    <property type="entry name" value="AAA"/>
    <property type="match status" value="1"/>
</dbReference>
<gene>
    <name evidence="2" type="ORF">E3U55_15800</name>
</gene>
<accession>A0A4Y8IF61</accession>
<dbReference type="AlphaFoldDB" id="A0A4Y8IF61"/>
<dbReference type="SUPFAM" id="SSF52540">
    <property type="entry name" value="P-loop containing nucleoside triphosphate hydrolases"/>
    <property type="match status" value="1"/>
</dbReference>
<dbReference type="OrthoDB" id="9781481at2"/>
<name>A0A4Y8IF61_9BACI</name>
<dbReference type="SMART" id="SM00382">
    <property type="entry name" value="AAA"/>
    <property type="match status" value="1"/>
</dbReference>
<proteinExistence type="predicted"/>
<dbReference type="Pfam" id="PF01878">
    <property type="entry name" value="EVE"/>
    <property type="match status" value="1"/>
</dbReference>
<dbReference type="GO" id="GO:0005524">
    <property type="term" value="F:ATP binding"/>
    <property type="evidence" value="ECO:0007669"/>
    <property type="project" value="InterPro"/>
</dbReference>
<protein>
    <submittedName>
        <fullName evidence="2">EVE domain-containing protein</fullName>
    </submittedName>
</protein>
<dbReference type="SUPFAM" id="SSF88697">
    <property type="entry name" value="PUA domain-like"/>
    <property type="match status" value="2"/>
</dbReference>
<dbReference type="PANTHER" id="PTHR37291:SF1">
    <property type="entry name" value="TYPE IV METHYL-DIRECTED RESTRICTION ENZYME ECOKMCRB SUBUNIT"/>
    <property type="match status" value="1"/>
</dbReference>
<evidence type="ECO:0000313" key="2">
    <source>
        <dbReference type="EMBL" id="TFB13583.1"/>
    </source>
</evidence>
<sequence>MPKWIFQGNPKQFTINKDKFPDLHDLNQYVKDGKIIDWSIRQKYHMNEIKAGDEVFIWRSDGGEKGTGGVIALAEVITDPEVGEHVYPQAQLKVKEARLDEADGMVLRSKLKELPETRNLLIMRLAQLTNYKLTDEEFKKLLKFWNNPEILDEKVNKTIVEKYLLYYKDELNNFPQEFNYLEESYKFFQQFRDPEYIKTMEWEDFQKIGQHVNAYRMAIARSRAFGNMNASLDKYRESFLYLVHGDDSLERRMDQFLNNDQYKLFGIGANALSEMIGNIFPEEYCFFNQRDRVAVENELEIDPGYIRGDTFSKRFMKFQNAIKDHQIAEKYQELIGRQTDLPIYYEVDQFFSFIFDKSKDQHTIESESPKYWLIAAGENSKYWRYFKDKEQVSIGWNELGDLRQYKDKKDILETLKEVNELDYSPTNDALANEQFVREMKEGDNVIVKHGKSKVIALGQVTSQYQYDPENGPHHSYRNVDWLKEGEWDISSHPINQKTLTDVTGYEDFLDDILYKLEVKEEPSETGVVKEELAEYTTEDITRDLFIDLDKLEDAIGSLEYKKNIILQGPPGVGKTFVAKRLAYYHMEAKKPENIEMVQFHQSYSYEEFIRGFKPNREGQFVLQDGLFHKFCKKAQENPDEKFYFIIDEINRGNLSKIFGEVMMLIEADKRGKEFAIKTTYSQDQERFFIPENVYLIGAMNTADRSLALVDYALRRRFAFIDLEPGFHTESFKEFLQAKGISQGFIENIISLMTDINNEIVRDKVNLGKGFEVGHSYFTPQGNIEDEQTWLERVIRLEVEPLLKEYWFDQEEKVDELLSRHQ</sequence>
<dbReference type="InterPro" id="IPR027417">
    <property type="entry name" value="P-loop_NTPase"/>
</dbReference>
<dbReference type="EMBL" id="SOPW01000024">
    <property type="protein sequence ID" value="TFB13583.1"/>
    <property type="molecule type" value="Genomic_DNA"/>
</dbReference>
<dbReference type="Pfam" id="PF07728">
    <property type="entry name" value="AAA_5"/>
    <property type="match status" value="1"/>
</dbReference>
<reference evidence="2 3" key="1">
    <citation type="submission" date="2019-03" db="EMBL/GenBank/DDBJ databases">
        <authorList>
            <person name="He R.-H."/>
        </authorList>
    </citation>
    <scope>NUCLEOTIDE SEQUENCE [LARGE SCALE GENOMIC DNA]</scope>
    <source>
        <strain evidence="3">SH 714</strain>
    </source>
</reference>
<dbReference type="Gene3D" id="3.10.590.10">
    <property type="entry name" value="ph1033 like domains"/>
    <property type="match status" value="1"/>
</dbReference>
<dbReference type="InterPro" id="IPR011704">
    <property type="entry name" value="ATPase_dyneun-rel_AAA"/>
</dbReference>
<dbReference type="Proteomes" id="UP000297975">
    <property type="component" value="Unassembled WGS sequence"/>
</dbReference>
<dbReference type="Gene3D" id="3.40.50.300">
    <property type="entry name" value="P-loop containing nucleotide triphosphate hydrolases"/>
    <property type="match status" value="1"/>
</dbReference>
<evidence type="ECO:0000259" key="1">
    <source>
        <dbReference type="SMART" id="SM00382"/>
    </source>
</evidence>
<keyword evidence="3" id="KW-1185">Reference proteome</keyword>
<dbReference type="InterPro" id="IPR015947">
    <property type="entry name" value="PUA-like_sf"/>
</dbReference>
<organism evidence="2 3">
    <name type="scientific">Filobacillus milosensis</name>
    <dbReference type="NCBI Taxonomy" id="94137"/>
    <lineage>
        <taxon>Bacteria</taxon>
        <taxon>Bacillati</taxon>
        <taxon>Bacillota</taxon>
        <taxon>Bacilli</taxon>
        <taxon>Bacillales</taxon>
        <taxon>Bacillaceae</taxon>
        <taxon>Filobacillus</taxon>
    </lineage>
</organism>
<dbReference type="PANTHER" id="PTHR37291">
    <property type="entry name" value="5-METHYLCYTOSINE-SPECIFIC RESTRICTION ENZYME B"/>
    <property type="match status" value="1"/>
</dbReference>
<dbReference type="RefSeq" id="WP_134341451.1">
    <property type="nucleotide sequence ID" value="NZ_SOPW01000024.1"/>
</dbReference>
<comment type="caution">
    <text evidence="2">The sequence shown here is derived from an EMBL/GenBank/DDBJ whole genome shotgun (WGS) entry which is preliminary data.</text>
</comment>
<dbReference type="InterPro" id="IPR003593">
    <property type="entry name" value="AAA+_ATPase"/>
</dbReference>
<dbReference type="GO" id="GO:0016887">
    <property type="term" value="F:ATP hydrolysis activity"/>
    <property type="evidence" value="ECO:0007669"/>
    <property type="project" value="InterPro"/>
</dbReference>
<feature type="domain" description="AAA+ ATPase" evidence="1">
    <location>
        <begin position="560"/>
        <end position="723"/>
    </location>
</feature>